<evidence type="ECO:0000313" key="9">
    <source>
        <dbReference type="EMBL" id="MCW3476567.1"/>
    </source>
</evidence>
<evidence type="ECO:0000256" key="3">
    <source>
        <dbReference type="ARBA" id="ARBA00012417"/>
    </source>
</evidence>
<evidence type="ECO:0000256" key="2">
    <source>
        <dbReference type="ARBA" id="ARBA00011245"/>
    </source>
</evidence>
<comment type="similarity">
    <text evidence="1">Belongs to the DNA polymerase type-Y family.</text>
</comment>
<dbReference type="EMBL" id="JAPDNT010000021">
    <property type="protein sequence ID" value="MCW3476567.1"/>
    <property type="molecule type" value="Genomic_DNA"/>
</dbReference>
<reference evidence="9" key="1">
    <citation type="submission" date="2022-09" db="EMBL/GenBank/DDBJ databases">
        <title>Rhodovastum sp. nov. RN2-1 isolated from soil in Seongnam, South Korea.</title>
        <authorList>
            <person name="Le N.T."/>
        </authorList>
    </citation>
    <scope>NUCLEOTIDE SEQUENCE</scope>
    <source>
        <strain evidence="9">RN2-1</strain>
    </source>
</reference>
<comment type="function">
    <text evidence="5">Poorly processive, error-prone DNA polymerase involved in untargeted mutagenesis. Copies undamaged DNA at stalled replication forks, which arise in vivo from mismatched or misaligned primer ends. These misaligned primers can be extended by PolIV. Exhibits no 3'-5' exonuclease (proofreading) activity. May be involved in translesional synthesis, in conjunction with the beta clamp from PolIII.</text>
</comment>
<evidence type="ECO:0000259" key="7">
    <source>
        <dbReference type="Pfam" id="PF00817"/>
    </source>
</evidence>
<dbReference type="EC" id="2.7.7.7" evidence="3"/>
<evidence type="ECO:0000259" key="8">
    <source>
        <dbReference type="Pfam" id="PF11799"/>
    </source>
</evidence>
<gene>
    <name evidence="9" type="ORF">OL599_18545</name>
</gene>
<dbReference type="InterPro" id="IPR001126">
    <property type="entry name" value="UmuC"/>
</dbReference>
<evidence type="ECO:0000256" key="1">
    <source>
        <dbReference type="ARBA" id="ARBA00010945"/>
    </source>
</evidence>
<dbReference type="PANTHER" id="PTHR35369">
    <property type="entry name" value="BLR3025 PROTEIN-RELATED"/>
    <property type="match status" value="1"/>
</dbReference>
<evidence type="ECO:0000256" key="5">
    <source>
        <dbReference type="ARBA" id="ARBA00025589"/>
    </source>
</evidence>
<feature type="domain" description="DNA polymerase Y-family little finger" evidence="8">
    <location>
        <begin position="248"/>
        <end position="323"/>
    </location>
</feature>
<dbReference type="SUPFAM" id="SSF56672">
    <property type="entry name" value="DNA/RNA polymerases"/>
    <property type="match status" value="1"/>
</dbReference>
<proteinExistence type="inferred from homology"/>
<accession>A0AA42CJ46</accession>
<sequence length="507" mass="55193">MRRILSVWLPSWPTLRLRRQSAPAAPDKPLATVETQHGQRRLAAVCPRAAAMGLRVDMALAEARAICPELTVVEADPEADRAALAALAAWCERYTPLAAPDPPDGLFLDIAGCAHLFGTEAALAEDLSLRLQRNGLAHRIAVAGTAGAAWALARSATAGAPCTVLPAGAERQALAMLPVALLRLDARMVAGLRRVGLKRIGELARQPRAELSARFGPLPVLRLDQAYGAAEAAIAWPRPPAPWAERLAFAEPIGTPEDLSRALAELARRLCARLEAGQRGGHRFAASFLRVDGQRPAIAIATALPLHDAERIAKLLGEKLDTVAPGFGIDAMVLEAEETAPLRPPQAALADLGKPQDTELAAAIDQLANRLGSARLWRAAPHASHVPERTVRRLPPLAARPAWESDPAVERPIRLLRRPEPIEATALVPDDPPILFRWRGALHRVRAATGPERIAAEWWRRTPQEQRPETDLVRDYYRVEDNNGARFWIFRAGLEGMPRWFLHGLFG</sequence>
<dbReference type="Pfam" id="PF11799">
    <property type="entry name" value="IMS_C"/>
    <property type="match status" value="1"/>
</dbReference>
<dbReference type="Pfam" id="PF00817">
    <property type="entry name" value="IMS"/>
    <property type="match status" value="1"/>
</dbReference>
<comment type="catalytic activity">
    <reaction evidence="6">
        <text>DNA(n) + a 2'-deoxyribonucleoside 5'-triphosphate = DNA(n+1) + diphosphate</text>
        <dbReference type="Rhea" id="RHEA:22508"/>
        <dbReference type="Rhea" id="RHEA-COMP:17339"/>
        <dbReference type="Rhea" id="RHEA-COMP:17340"/>
        <dbReference type="ChEBI" id="CHEBI:33019"/>
        <dbReference type="ChEBI" id="CHEBI:61560"/>
        <dbReference type="ChEBI" id="CHEBI:173112"/>
        <dbReference type="EC" id="2.7.7.7"/>
    </reaction>
</comment>
<dbReference type="Gene3D" id="3.30.70.270">
    <property type="match status" value="1"/>
</dbReference>
<reference evidence="9" key="2">
    <citation type="submission" date="2022-10" db="EMBL/GenBank/DDBJ databases">
        <authorList>
            <person name="Trinh H.N."/>
        </authorList>
    </citation>
    <scope>NUCLEOTIDE SEQUENCE</scope>
    <source>
        <strain evidence="9">RN2-1</strain>
    </source>
</reference>
<dbReference type="InterPro" id="IPR043502">
    <property type="entry name" value="DNA/RNA_pol_sf"/>
</dbReference>
<dbReference type="GO" id="GO:0006281">
    <property type="term" value="P:DNA repair"/>
    <property type="evidence" value="ECO:0007669"/>
    <property type="project" value="InterPro"/>
</dbReference>
<dbReference type="CDD" id="cd03468">
    <property type="entry name" value="PolY_like"/>
    <property type="match status" value="1"/>
</dbReference>
<dbReference type="PANTHER" id="PTHR35369:SF2">
    <property type="entry name" value="BLR3025 PROTEIN"/>
    <property type="match status" value="1"/>
</dbReference>
<feature type="domain" description="UmuC" evidence="7">
    <location>
        <begin position="26"/>
        <end position="151"/>
    </location>
</feature>
<keyword evidence="4" id="KW-0227">DNA damage</keyword>
<comment type="caution">
    <text evidence="9">The sequence shown here is derived from an EMBL/GenBank/DDBJ whole genome shotgun (WGS) entry which is preliminary data.</text>
</comment>
<evidence type="ECO:0000256" key="4">
    <source>
        <dbReference type="ARBA" id="ARBA00022763"/>
    </source>
</evidence>
<dbReference type="InterPro" id="IPR050356">
    <property type="entry name" value="SulA_CellDiv_inhibitor"/>
</dbReference>
<keyword evidence="10" id="KW-1185">Reference proteome</keyword>
<comment type="subunit">
    <text evidence="2">Monomer.</text>
</comment>
<organism evidence="9 10">
    <name type="scientific">Limobrevibacterium gyesilva</name>
    <dbReference type="NCBI Taxonomy" id="2991712"/>
    <lineage>
        <taxon>Bacteria</taxon>
        <taxon>Pseudomonadati</taxon>
        <taxon>Pseudomonadota</taxon>
        <taxon>Alphaproteobacteria</taxon>
        <taxon>Acetobacterales</taxon>
        <taxon>Acetobacteraceae</taxon>
        <taxon>Limobrevibacterium</taxon>
    </lineage>
</organism>
<protein>
    <recommendedName>
        <fullName evidence="3">DNA-directed DNA polymerase</fullName>
        <ecNumber evidence="3">2.7.7.7</ecNumber>
    </recommendedName>
</protein>
<dbReference type="InterPro" id="IPR043128">
    <property type="entry name" value="Rev_trsase/Diguanyl_cyclase"/>
</dbReference>
<evidence type="ECO:0000313" key="10">
    <source>
        <dbReference type="Proteomes" id="UP001165679"/>
    </source>
</evidence>
<name>A0AA42CJ46_9PROT</name>
<dbReference type="InterPro" id="IPR017961">
    <property type="entry name" value="DNA_pol_Y-fam_little_finger"/>
</dbReference>
<dbReference type="GO" id="GO:0003684">
    <property type="term" value="F:damaged DNA binding"/>
    <property type="evidence" value="ECO:0007669"/>
    <property type="project" value="InterPro"/>
</dbReference>
<dbReference type="RefSeq" id="WP_264715376.1">
    <property type="nucleotide sequence ID" value="NZ_JAPDNT010000021.1"/>
</dbReference>
<dbReference type="AlphaFoldDB" id="A0AA42CJ46"/>
<dbReference type="Gene3D" id="3.40.1170.60">
    <property type="match status" value="1"/>
</dbReference>
<evidence type="ECO:0000256" key="6">
    <source>
        <dbReference type="ARBA" id="ARBA00049244"/>
    </source>
</evidence>
<dbReference type="Proteomes" id="UP001165679">
    <property type="component" value="Unassembled WGS sequence"/>
</dbReference>